<proteinExistence type="predicted"/>
<dbReference type="InterPro" id="IPR003018">
    <property type="entry name" value="GAF"/>
</dbReference>
<name>K6X9V0_9ACTN</name>
<dbReference type="Pfam" id="PF13185">
    <property type="entry name" value="GAF_2"/>
    <property type="match status" value="1"/>
</dbReference>
<feature type="domain" description="ANTAR" evidence="5">
    <location>
        <begin position="164"/>
        <end position="225"/>
    </location>
</feature>
<reference evidence="6 7" key="1">
    <citation type="submission" date="2012-08" db="EMBL/GenBank/DDBJ databases">
        <title>Whole genome shotgun sequence of Gordonia namibiensis NBRC 108229.</title>
        <authorList>
            <person name="Isaki-Nakamura S."/>
            <person name="Hosoyama A."/>
            <person name="Tsuchikane K."/>
            <person name="Katsumata H."/>
            <person name="Baba S."/>
            <person name="Yamazaki S."/>
            <person name="Fujita N."/>
        </authorList>
    </citation>
    <scope>NUCLEOTIDE SEQUENCE [LARGE SCALE GENOMIC DNA]</scope>
    <source>
        <strain evidence="6 7">NBRC 108229</strain>
    </source>
</reference>
<dbReference type="InterPro" id="IPR005561">
    <property type="entry name" value="ANTAR"/>
</dbReference>
<dbReference type="Proteomes" id="UP000035058">
    <property type="component" value="Unassembled WGS sequence"/>
</dbReference>
<dbReference type="PIRSF" id="PIRSF036625">
    <property type="entry name" value="GAF_ANTAR"/>
    <property type="match status" value="1"/>
</dbReference>
<dbReference type="InterPro" id="IPR029016">
    <property type="entry name" value="GAF-like_dom_sf"/>
</dbReference>
<dbReference type="Gene3D" id="1.10.10.10">
    <property type="entry name" value="Winged helix-like DNA-binding domain superfamily/Winged helix DNA-binding domain"/>
    <property type="match status" value="1"/>
</dbReference>
<dbReference type="Pfam" id="PF03861">
    <property type="entry name" value="ANTAR"/>
    <property type="match status" value="1"/>
</dbReference>
<keyword evidence="7" id="KW-1185">Reference proteome</keyword>
<dbReference type="InterPro" id="IPR036388">
    <property type="entry name" value="WH-like_DNA-bd_sf"/>
</dbReference>
<dbReference type="SUPFAM" id="SSF55781">
    <property type="entry name" value="GAF domain-like"/>
    <property type="match status" value="1"/>
</dbReference>
<dbReference type="Gene3D" id="3.30.450.40">
    <property type="match status" value="1"/>
</dbReference>
<dbReference type="SMART" id="SM01012">
    <property type="entry name" value="ANTAR"/>
    <property type="match status" value="1"/>
</dbReference>
<gene>
    <name evidence="6" type="ORF">GONAM_61_00600</name>
</gene>
<keyword evidence="1" id="KW-0808">Transferase</keyword>
<sequence>MAGHQGADLLGRLAQVARALHSKSLLGVDAVCAEIAGAATEVIDGVECAGITLGSGSRFRPVAPTDDAADRFGRLQRDVGEGPSFDATRHRCTVRTPDIRADSRWPALAAAVVVSSPLRSVVSYELFTDRDRLGALNVYSTRAGGMSEEAISRGHALAAHAALMLDAARRQEQFQLALSSRDVIGQAKGMIMERFGVDADHAFDLLRKLSQSSQTSVAEVARQLTSQPGTLSSDDTP</sequence>
<keyword evidence="2" id="KW-0418">Kinase</keyword>
<dbReference type="InterPro" id="IPR011006">
    <property type="entry name" value="CheY-like_superfamily"/>
</dbReference>
<evidence type="ECO:0000256" key="2">
    <source>
        <dbReference type="ARBA" id="ARBA00022777"/>
    </source>
</evidence>
<keyword evidence="4" id="KW-0804">Transcription</keyword>
<dbReference type="PROSITE" id="PS50921">
    <property type="entry name" value="ANTAR"/>
    <property type="match status" value="1"/>
</dbReference>
<accession>K6X9V0</accession>
<protein>
    <recommendedName>
        <fullName evidence="5">ANTAR domain-containing protein</fullName>
    </recommendedName>
</protein>
<dbReference type="GO" id="GO:0016301">
    <property type="term" value="F:kinase activity"/>
    <property type="evidence" value="ECO:0007669"/>
    <property type="project" value="UniProtKB-KW"/>
</dbReference>
<evidence type="ECO:0000259" key="5">
    <source>
        <dbReference type="PROSITE" id="PS50921"/>
    </source>
</evidence>
<comment type="caution">
    <text evidence="6">The sequence shown here is derived from an EMBL/GenBank/DDBJ whole genome shotgun (WGS) entry which is preliminary data.</text>
</comment>
<dbReference type="InterPro" id="IPR012074">
    <property type="entry name" value="GAF_ANTAR"/>
</dbReference>
<evidence type="ECO:0000313" key="6">
    <source>
        <dbReference type="EMBL" id="GAC02822.1"/>
    </source>
</evidence>
<dbReference type="AlphaFoldDB" id="K6X9V0"/>
<evidence type="ECO:0000256" key="4">
    <source>
        <dbReference type="ARBA" id="ARBA00023163"/>
    </source>
</evidence>
<dbReference type="SUPFAM" id="SSF52172">
    <property type="entry name" value="CheY-like"/>
    <property type="match status" value="1"/>
</dbReference>
<evidence type="ECO:0000256" key="1">
    <source>
        <dbReference type="ARBA" id="ARBA00022679"/>
    </source>
</evidence>
<evidence type="ECO:0000313" key="7">
    <source>
        <dbReference type="Proteomes" id="UP000035058"/>
    </source>
</evidence>
<dbReference type="GO" id="GO:0003723">
    <property type="term" value="F:RNA binding"/>
    <property type="evidence" value="ECO:0007669"/>
    <property type="project" value="InterPro"/>
</dbReference>
<dbReference type="EMBL" id="BAHE01000061">
    <property type="protein sequence ID" value="GAC02822.1"/>
    <property type="molecule type" value="Genomic_DNA"/>
</dbReference>
<organism evidence="6 7">
    <name type="scientific">Gordonia namibiensis NBRC 108229</name>
    <dbReference type="NCBI Taxonomy" id="1208314"/>
    <lineage>
        <taxon>Bacteria</taxon>
        <taxon>Bacillati</taxon>
        <taxon>Actinomycetota</taxon>
        <taxon>Actinomycetes</taxon>
        <taxon>Mycobacteriales</taxon>
        <taxon>Gordoniaceae</taxon>
        <taxon>Gordonia</taxon>
    </lineage>
</organism>
<keyword evidence="3" id="KW-0805">Transcription regulation</keyword>
<evidence type="ECO:0000256" key="3">
    <source>
        <dbReference type="ARBA" id="ARBA00023015"/>
    </source>
</evidence>